<dbReference type="EMBL" id="ARYL01000009">
    <property type="protein sequence ID" value="KDA02970.1"/>
    <property type="molecule type" value="Genomic_DNA"/>
</dbReference>
<dbReference type="InterPro" id="IPR038763">
    <property type="entry name" value="DHH_sf"/>
</dbReference>
<evidence type="ECO:0000256" key="2">
    <source>
        <dbReference type="ARBA" id="ARBA00019841"/>
    </source>
</evidence>
<protein>
    <recommendedName>
        <fullName evidence="2">Single-stranded-DNA-specific exonuclease RecJ</fullName>
    </recommendedName>
</protein>
<dbReference type="Pfam" id="PF02272">
    <property type="entry name" value="DHHA1"/>
    <property type="match status" value="1"/>
</dbReference>
<dbReference type="eggNOG" id="COG0608">
    <property type="taxonomic scope" value="Bacteria"/>
</dbReference>
<evidence type="ECO:0000256" key="1">
    <source>
        <dbReference type="ARBA" id="ARBA00005915"/>
    </source>
</evidence>
<evidence type="ECO:0000256" key="5">
    <source>
        <dbReference type="ARBA" id="ARBA00022839"/>
    </source>
</evidence>
<keyword evidence="6" id="KW-0175">Coiled coil</keyword>
<dbReference type="PANTHER" id="PTHR30255">
    <property type="entry name" value="SINGLE-STRANDED-DNA-SPECIFIC EXONUCLEASE RECJ"/>
    <property type="match status" value="1"/>
</dbReference>
<dbReference type="OrthoDB" id="9809852at2"/>
<evidence type="ECO:0000259" key="7">
    <source>
        <dbReference type="Pfam" id="PF01368"/>
    </source>
</evidence>
<dbReference type="InterPro" id="IPR004610">
    <property type="entry name" value="RecJ"/>
</dbReference>
<evidence type="ECO:0000256" key="4">
    <source>
        <dbReference type="ARBA" id="ARBA00022801"/>
    </source>
</evidence>
<dbReference type="PATRIC" id="fig|1280953.3.peg.1487"/>
<dbReference type="PANTHER" id="PTHR30255:SF2">
    <property type="entry name" value="SINGLE-STRANDED-DNA-SPECIFIC EXONUCLEASE RECJ"/>
    <property type="match status" value="1"/>
</dbReference>
<gene>
    <name evidence="10" type="ORF">HOC_07334</name>
</gene>
<dbReference type="AlphaFoldDB" id="A0A059G8S9"/>
<dbReference type="NCBIfam" id="TIGR00644">
    <property type="entry name" value="recJ"/>
    <property type="match status" value="1"/>
</dbReference>
<dbReference type="InterPro" id="IPR051673">
    <property type="entry name" value="SSDNA_exonuclease_RecJ"/>
</dbReference>
<dbReference type="SUPFAM" id="SSF64182">
    <property type="entry name" value="DHH phosphoesterases"/>
    <property type="match status" value="1"/>
</dbReference>
<dbReference type="GO" id="GO:0006281">
    <property type="term" value="P:DNA repair"/>
    <property type="evidence" value="ECO:0007669"/>
    <property type="project" value="InterPro"/>
</dbReference>
<dbReference type="GO" id="GO:0008409">
    <property type="term" value="F:5'-3' exonuclease activity"/>
    <property type="evidence" value="ECO:0007669"/>
    <property type="project" value="InterPro"/>
</dbReference>
<feature type="domain" description="RecJ OB" evidence="9">
    <location>
        <begin position="487"/>
        <end position="593"/>
    </location>
</feature>
<keyword evidence="3" id="KW-0540">Nuclease</keyword>
<comment type="caution">
    <text evidence="10">The sequence shown here is derived from an EMBL/GenBank/DDBJ whole genome shotgun (WGS) entry which is preliminary data.</text>
</comment>
<evidence type="ECO:0000256" key="6">
    <source>
        <dbReference type="SAM" id="Coils"/>
    </source>
</evidence>
<evidence type="ECO:0000259" key="9">
    <source>
        <dbReference type="Pfam" id="PF17768"/>
    </source>
</evidence>
<proteinExistence type="inferred from homology"/>
<dbReference type="GO" id="GO:0006310">
    <property type="term" value="P:DNA recombination"/>
    <property type="evidence" value="ECO:0007669"/>
    <property type="project" value="InterPro"/>
</dbReference>
<reference evidence="10 11" key="1">
    <citation type="journal article" date="2014" name="Antonie Van Leeuwenhoek">
        <title>Hyphomonas beringensis sp. nov. and Hyphomonas chukchiensis sp. nov., isolated from surface seawater of the Bering Sea and Chukchi Sea.</title>
        <authorList>
            <person name="Li C."/>
            <person name="Lai Q."/>
            <person name="Li G."/>
            <person name="Dong C."/>
            <person name="Wang J."/>
            <person name="Liao Y."/>
            <person name="Shao Z."/>
        </authorList>
    </citation>
    <scope>NUCLEOTIDE SEQUENCE [LARGE SCALE GENOMIC DNA]</scope>
    <source>
        <strain evidence="10 11">SCH89</strain>
    </source>
</reference>
<dbReference type="STRING" id="1280953.HOC_07334"/>
<dbReference type="RefSeq" id="WP_035537149.1">
    <property type="nucleotide sequence ID" value="NZ_ARYL01000009.1"/>
</dbReference>
<keyword evidence="11" id="KW-1185">Reference proteome</keyword>
<dbReference type="Gene3D" id="3.90.1640.30">
    <property type="match status" value="1"/>
</dbReference>
<comment type="similarity">
    <text evidence="1">Belongs to the RecJ family.</text>
</comment>
<dbReference type="Gene3D" id="3.10.310.30">
    <property type="match status" value="1"/>
</dbReference>
<feature type="domain" description="DDH" evidence="7">
    <location>
        <begin position="98"/>
        <end position="231"/>
    </location>
</feature>
<dbReference type="GO" id="GO:0003676">
    <property type="term" value="F:nucleic acid binding"/>
    <property type="evidence" value="ECO:0007669"/>
    <property type="project" value="InterPro"/>
</dbReference>
<keyword evidence="5 10" id="KW-0269">Exonuclease</keyword>
<keyword evidence="4" id="KW-0378">Hydrolase</keyword>
<evidence type="ECO:0000313" key="11">
    <source>
        <dbReference type="Proteomes" id="UP000024942"/>
    </source>
</evidence>
<evidence type="ECO:0000256" key="3">
    <source>
        <dbReference type="ARBA" id="ARBA00022722"/>
    </source>
</evidence>
<accession>A0A059G8S9</accession>
<dbReference type="InterPro" id="IPR003156">
    <property type="entry name" value="DHHA1_dom"/>
</dbReference>
<dbReference type="Pfam" id="PF17768">
    <property type="entry name" value="RecJ_OB"/>
    <property type="match status" value="1"/>
</dbReference>
<dbReference type="Proteomes" id="UP000024942">
    <property type="component" value="Unassembled WGS sequence"/>
</dbReference>
<feature type="coiled-coil region" evidence="6">
    <location>
        <begin position="328"/>
        <end position="365"/>
    </location>
</feature>
<organism evidence="10 11">
    <name type="scientific">Hyphomonas oceanitis SCH89</name>
    <dbReference type="NCBI Taxonomy" id="1280953"/>
    <lineage>
        <taxon>Bacteria</taxon>
        <taxon>Pseudomonadati</taxon>
        <taxon>Pseudomonadota</taxon>
        <taxon>Alphaproteobacteria</taxon>
        <taxon>Hyphomonadales</taxon>
        <taxon>Hyphomonadaceae</taxon>
        <taxon>Hyphomonas</taxon>
    </lineage>
</organism>
<evidence type="ECO:0000313" key="10">
    <source>
        <dbReference type="EMBL" id="KDA02970.1"/>
    </source>
</evidence>
<sequence>MAQAAHQSSPHLFEVDQSASGRFWTLADADEALVRRLAPSVGSSDLLARLLATRGVDPAQAASYLAPTLRDYFPDPSSFADMDKAAGIILDAILSKKRVTVFADYDVDGGTSSAILARYFRAWGQDLGLYVPDRLEEGYGPSPAAFRHLKDTGSDLVITVDCGGAAVDALNEAEAIGLPVVVIDHHLMSAVLPPSAALVNPNRLDDTSGCGHLAAAGVVFVFVAALNRLARERGLAPADGLPDIMPFLDLCALGTLCDMAPLHGVNRAFVRQGLTIMARDQNPGLRALADVAGIGKTETVYHATFMLGPRLNAGGRVGDPWIAAKLLATDDRQEAIELAERLHALNEERKEVESAILDLAMAQAEQALARNPDRGILIASGEGWHPGVIGIVAGRLKERYHLPSIVIGWGEGLGPVAKGSGRSVKGVNIGDAISMAAREGIILSGGGHAMAGGLSLDPDQVQAFDDWMVAHMAQFSAERTAALELAIDAVLAPGAASPALVDQIAQIGPFGIGSPEPVFALKSVHVTGVRQVGVNHLRFIAEDAGGRIECIAWRAADTPMGDVLRNGARVHIAGKLKADEWNGRRRVQLDVADVAAD</sequence>
<feature type="domain" description="DHHA1" evidence="8">
    <location>
        <begin position="376"/>
        <end position="466"/>
    </location>
</feature>
<name>A0A059G8S9_9PROT</name>
<dbReference type="Pfam" id="PF01368">
    <property type="entry name" value="DHH"/>
    <property type="match status" value="1"/>
</dbReference>
<dbReference type="InterPro" id="IPR001667">
    <property type="entry name" value="DDH_dom"/>
</dbReference>
<dbReference type="InterPro" id="IPR041122">
    <property type="entry name" value="RecJ_OB"/>
</dbReference>
<evidence type="ECO:0000259" key="8">
    <source>
        <dbReference type="Pfam" id="PF02272"/>
    </source>
</evidence>